<reference evidence="1 2" key="1">
    <citation type="submission" date="2012-08" db="EMBL/GenBank/DDBJ databases">
        <title>Genome sequencing of Lactobacillus florum 8D.</title>
        <authorList>
            <person name="Kim E.B."/>
            <person name="Marco M.L."/>
        </authorList>
    </citation>
    <scope>NUCLEOTIDE SEQUENCE [LARGE SCALE GENOMIC DNA]</scope>
    <source>
        <strain evidence="1 2">8D</strain>
    </source>
</reference>
<dbReference type="Proteomes" id="UP000019474">
    <property type="component" value="Unassembled WGS sequence"/>
</dbReference>
<comment type="caution">
    <text evidence="1">The sequence shown here is derived from an EMBL/GenBank/DDBJ whole genome shotgun (WGS) entry which is preliminary data.</text>
</comment>
<protein>
    <submittedName>
        <fullName evidence="1">Uncharacterized protein</fullName>
    </submittedName>
</protein>
<proteinExistence type="predicted"/>
<name>W9EI54_9LACO</name>
<dbReference type="EMBL" id="ALXG01000016">
    <property type="protein sequence ID" value="ETO40685.1"/>
    <property type="molecule type" value="Genomic_DNA"/>
</dbReference>
<organism evidence="1 2">
    <name type="scientific">Fructilactobacillus florum 8D</name>
    <dbReference type="NCBI Taxonomy" id="1221538"/>
    <lineage>
        <taxon>Bacteria</taxon>
        <taxon>Bacillati</taxon>
        <taxon>Bacillota</taxon>
        <taxon>Bacilli</taxon>
        <taxon>Lactobacillales</taxon>
        <taxon>Lactobacillaceae</taxon>
        <taxon>Fructilactobacillus</taxon>
    </lineage>
</organism>
<dbReference type="AlphaFoldDB" id="W9EI54"/>
<gene>
    <name evidence="1" type="ORF">B808_423</name>
</gene>
<sequence>MVLGSVELVLVSVLVGSTTDVCFSSFGATVFVAASEVVG</sequence>
<evidence type="ECO:0000313" key="1">
    <source>
        <dbReference type="EMBL" id="ETO40685.1"/>
    </source>
</evidence>
<evidence type="ECO:0000313" key="2">
    <source>
        <dbReference type="Proteomes" id="UP000019474"/>
    </source>
</evidence>
<accession>W9EI54</accession>
<keyword evidence="2" id="KW-1185">Reference proteome</keyword>